<gene>
    <name evidence="10" type="ORF">DES35_102336</name>
</gene>
<dbReference type="NCBIfam" id="TIGR02037">
    <property type="entry name" value="degP_htrA_DO"/>
    <property type="match status" value="1"/>
</dbReference>
<evidence type="ECO:0000256" key="8">
    <source>
        <dbReference type="PIRSR" id="PIRSR611782-2"/>
    </source>
</evidence>
<keyword evidence="4" id="KW-0677">Repeat</keyword>
<evidence type="ECO:0000256" key="1">
    <source>
        <dbReference type="ARBA" id="ARBA00010541"/>
    </source>
</evidence>
<dbReference type="Pfam" id="PF13180">
    <property type="entry name" value="PDZ_2"/>
    <property type="match status" value="1"/>
</dbReference>
<dbReference type="Gene3D" id="2.30.42.10">
    <property type="match status" value="2"/>
</dbReference>
<evidence type="ECO:0000256" key="2">
    <source>
        <dbReference type="ARBA" id="ARBA00022670"/>
    </source>
</evidence>
<sequence length="480" mass="52069">MKKTLAQITFAVLAGALTLIGYKAFFEKPEVKIIREEGYNTAVRTSLAAPEDGDFIAAAEMTLPCVVHVKTTSTIRGRQLNPIEELFFGRSQMPDIRQQGTGSGVIVSANGYIVTNNHVIANADEINVVLHDNREMQAKVVGTDPATDIALLKIDADNLSFIKFANSDEIRVGQWVLAVGNPFNLTGTVTAGIVSAKGRNINIIADKFPIEAFIQTDAAVNPGNSGGALVNTRGELVGINTAISSTRGSFEGYSFAVPSNIVKKVMEDLIEYGQVQRAFLGVSITDLSPALARELSIKLTRGVYINDVTDNGAAQAAGIRKGDIIVGVDGKEISKTSELQEIIGRKRPGEEVVVTIVRDEKRRDFKVKLRNIHGTTQIVKKDEMSIENLLGAKLENLSAEDKRKYNVQYGIKVTSVQPGGKFKKIGVPEGFIIVSANNRPVRNLEEFQNVLRGLKTGEGVLIQGIRPDGRPDYFGFGWGN</sequence>
<evidence type="ECO:0000256" key="7">
    <source>
        <dbReference type="PIRSR" id="PIRSR611782-1"/>
    </source>
</evidence>
<dbReference type="Proteomes" id="UP000253517">
    <property type="component" value="Unassembled WGS sequence"/>
</dbReference>
<dbReference type="InterPro" id="IPR001940">
    <property type="entry name" value="Peptidase_S1C"/>
</dbReference>
<dbReference type="PANTHER" id="PTHR43343">
    <property type="entry name" value="PEPTIDASE S12"/>
    <property type="match status" value="1"/>
</dbReference>
<feature type="binding site" evidence="8">
    <location>
        <position position="148"/>
    </location>
    <ligand>
        <name>substrate</name>
    </ligand>
</feature>
<evidence type="ECO:0000313" key="11">
    <source>
        <dbReference type="Proteomes" id="UP000253517"/>
    </source>
</evidence>
<comment type="caution">
    <text evidence="10">The sequence shown here is derived from an EMBL/GenBank/DDBJ whole genome shotgun (WGS) entry which is preliminary data.</text>
</comment>
<name>A0A369A3I1_9FLAO</name>
<accession>A0A369A3I1</accession>
<feature type="active site" description="Charge relay system" evidence="7">
    <location>
        <position position="148"/>
    </location>
</feature>
<keyword evidence="2 10" id="KW-0645">Protease</keyword>
<dbReference type="PRINTS" id="PR00834">
    <property type="entry name" value="PROTEASES2C"/>
</dbReference>
<feature type="binding site" evidence="8">
    <location>
        <position position="118"/>
    </location>
    <ligand>
        <name>substrate</name>
    </ligand>
</feature>
<evidence type="ECO:0000259" key="9">
    <source>
        <dbReference type="PROSITE" id="PS50106"/>
    </source>
</evidence>
<evidence type="ECO:0000256" key="6">
    <source>
        <dbReference type="ARBA" id="ARBA00022825"/>
    </source>
</evidence>
<dbReference type="PANTHER" id="PTHR43343:SF3">
    <property type="entry name" value="PROTEASE DO-LIKE 8, CHLOROPLASTIC"/>
    <property type="match status" value="1"/>
</dbReference>
<keyword evidence="3" id="KW-0732">Signal</keyword>
<protein>
    <submittedName>
        <fullName evidence="10">Do/DeqQ family serine protease</fullName>
    </submittedName>
</protein>
<dbReference type="GO" id="GO:0004252">
    <property type="term" value="F:serine-type endopeptidase activity"/>
    <property type="evidence" value="ECO:0007669"/>
    <property type="project" value="InterPro"/>
</dbReference>
<keyword evidence="11" id="KW-1185">Reference proteome</keyword>
<dbReference type="PROSITE" id="PS50106">
    <property type="entry name" value="PDZ"/>
    <property type="match status" value="1"/>
</dbReference>
<proteinExistence type="inferred from homology"/>
<evidence type="ECO:0000313" key="10">
    <source>
        <dbReference type="EMBL" id="RCX03880.1"/>
    </source>
</evidence>
<dbReference type="SUPFAM" id="SSF50156">
    <property type="entry name" value="PDZ domain-like"/>
    <property type="match status" value="2"/>
</dbReference>
<dbReference type="InterPro" id="IPR036034">
    <property type="entry name" value="PDZ_sf"/>
</dbReference>
<dbReference type="SUPFAM" id="SSF50494">
    <property type="entry name" value="Trypsin-like serine proteases"/>
    <property type="match status" value="1"/>
</dbReference>
<dbReference type="Pfam" id="PF13365">
    <property type="entry name" value="Trypsin_2"/>
    <property type="match status" value="1"/>
</dbReference>
<comment type="similarity">
    <text evidence="1">Belongs to the peptidase S1C family.</text>
</comment>
<dbReference type="AlphaFoldDB" id="A0A369A3I1"/>
<dbReference type="Gene3D" id="2.40.10.120">
    <property type="match status" value="1"/>
</dbReference>
<keyword evidence="6" id="KW-0720">Serine protease</keyword>
<dbReference type="FunFam" id="2.40.10.10:FF:000001">
    <property type="entry name" value="Periplasmic serine protease DegS"/>
    <property type="match status" value="1"/>
</dbReference>
<reference evidence="10 11" key="1">
    <citation type="submission" date="2018-07" db="EMBL/GenBank/DDBJ databases">
        <title>Genomic Encyclopedia of Type Strains, Phase IV (KMG-IV): sequencing the most valuable type-strain genomes for metagenomic binning, comparative biology and taxonomic classification.</title>
        <authorList>
            <person name="Goeker M."/>
        </authorList>
    </citation>
    <scope>NUCLEOTIDE SEQUENCE [LARGE SCALE GENOMIC DNA]</scope>
    <source>
        <strain evidence="10 11">DSM 21410</strain>
    </source>
</reference>
<dbReference type="RefSeq" id="WP_114366176.1">
    <property type="nucleotide sequence ID" value="NZ_BHZF01000002.1"/>
</dbReference>
<dbReference type="InterPro" id="IPR051201">
    <property type="entry name" value="Chloro_Bact_Ser_Proteases"/>
</dbReference>
<evidence type="ECO:0000256" key="3">
    <source>
        <dbReference type="ARBA" id="ARBA00022729"/>
    </source>
</evidence>
<dbReference type="EMBL" id="QPJS01000002">
    <property type="protein sequence ID" value="RCX03880.1"/>
    <property type="molecule type" value="Genomic_DNA"/>
</dbReference>
<dbReference type="InterPro" id="IPR011782">
    <property type="entry name" value="Pept_S1C_Do"/>
</dbReference>
<evidence type="ECO:0000256" key="5">
    <source>
        <dbReference type="ARBA" id="ARBA00022801"/>
    </source>
</evidence>
<dbReference type="InterPro" id="IPR025926">
    <property type="entry name" value="PDZ-like_dom"/>
</dbReference>
<feature type="binding site" evidence="8">
    <location>
        <begin position="223"/>
        <end position="225"/>
    </location>
    <ligand>
        <name>substrate</name>
    </ligand>
</feature>
<feature type="active site" description="Charge relay system" evidence="7">
    <location>
        <position position="225"/>
    </location>
</feature>
<feature type="domain" description="PDZ" evidence="9">
    <location>
        <begin position="269"/>
        <end position="360"/>
    </location>
</feature>
<organism evidence="10 11">
    <name type="scientific">Schleiferia thermophila</name>
    <dbReference type="NCBI Taxonomy" id="884107"/>
    <lineage>
        <taxon>Bacteria</taxon>
        <taxon>Pseudomonadati</taxon>
        <taxon>Bacteroidota</taxon>
        <taxon>Flavobacteriia</taxon>
        <taxon>Flavobacteriales</taxon>
        <taxon>Schleiferiaceae</taxon>
        <taxon>Schleiferia</taxon>
    </lineage>
</organism>
<keyword evidence="5" id="KW-0378">Hydrolase</keyword>
<dbReference type="GO" id="GO:0006508">
    <property type="term" value="P:proteolysis"/>
    <property type="evidence" value="ECO:0007669"/>
    <property type="project" value="UniProtKB-KW"/>
</dbReference>
<evidence type="ECO:0000256" key="4">
    <source>
        <dbReference type="ARBA" id="ARBA00022737"/>
    </source>
</evidence>
<feature type="active site" description="Charge relay system" evidence="7">
    <location>
        <position position="118"/>
    </location>
</feature>
<dbReference type="Pfam" id="PF12812">
    <property type="entry name" value="PDZ_1"/>
    <property type="match status" value="1"/>
</dbReference>
<dbReference type="InterPro" id="IPR009003">
    <property type="entry name" value="Peptidase_S1_PA"/>
</dbReference>
<dbReference type="InterPro" id="IPR001478">
    <property type="entry name" value="PDZ"/>
</dbReference>
<dbReference type="SMART" id="SM00228">
    <property type="entry name" value="PDZ"/>
    <property type="match status" value="2"/>
</dbReference>